<evidence type="ECO:0000259" key="3">
    <source>
        <dbReference type="Pfam" id="PF25888"/>
    </source>
</evidence>
<dbReference type="Pfam" id="PF07261">
    <property type="entry name" value="DnaB_2"/>
    <property type="match status" value="1"/>
</dbReference>
<feature type="domain" description="Replicative helicase loading/DNA remodeling protein DnaB N-terminal winged helix" evidence="3">
    <location>
        <begin position="3"/>
        <end position="230"/>
    </location>
</feature>
<feature type="domain" description="DnaB/C C-terminal" evidence="2">
    <location>
        <begin position="293"/>
        <end position="356"/>
    </location>
</feature>
<keyword evidence="5" id="KW-1185">Reference proteome</keyword>
<dbReference type="RefSeq" id="WP_262096014.1">
    <property type="nucleotide sequence ID" value="NZ_JAOEGN010000005.1"/>
</dbReference>
<dbReference type="InterPro" id="IPR006343">
    <property type="entry name" value="DnaB/C_C"/>
</dbReference>
<sequence length="394" mass="45126">MKNESFWVIGSGTLSLDDSSTLALLYQPLIGTDSHGLYLFLSALVNADTYQSELFPKGFLMDALNIKEKNLNEAFGKLEAVGLLSTYQKDMIYMYRLTMPLTPKQFFLDGILGSFLKSEIGESNFNLLFKRFSIPEVSREGYENITKSFDQVYQVKTLDSVSTSMHIVSRKPGAGVVINQDFKLDQLFEILPVRLQKKRIFTKKIQTQIASIMYVYGFTLEDMKQVLVEAYDEDHSALFYERINLVSSRYHEKHNGNESIEIDLKGQSEDRPKLSDFSPQDLISHYAPKMTNSAFALQTIRQFVERNAVDVGVINAVIIICLRIKTDLPNLNYLEKVLHSLVEKGITTEADAYEYIMKEPEYKKDKNPQYTKEKRVAPVPEWMDEFKALLESGD</sequence>
<evidence type="ECO:0000256" key="1">
    <source>
        <dbReference type="ARBA" id="ARBA00093462"/>
    </source>
</evidence>
<accession>A0ABT2PWQ7</accession>
<reference evidence="5" key="1">
    <citation type="submission" date="2023-07" db="EMBL/GenBank/DDBJ databases">
        <title>Novel Mycoplasma species identified in domestic and wild animals.</title>
        <authorList>
            <person name="Volokhov D.V."/>
            <person name="Furtak V.A."/>
            <person name="Zagorodnyaya T.A."/>
        </authorList>
    </citation>
    <scope>NUCLEOTIDE SEQUENCE [LARGE SCALE GENOMIC DNA]</scope>
    <source>
        <strain evidence="5">92-19</strain>
    </source>
</reference>
<protein>
    <submittedName>
        <fullName evidence="4">DnaD domain protein</fullName>
    </submittedName>
</protein>
<dbReference type="InterPro" id="IPR058660">
    <property type="entry name" value="WHD_DnaB"/>
</dbReference>
<comment type="similarity">
    <text evidence="1">Belongs to the DnaB/DnaD family.</text>
</comment>
<dbReference type="Proteomes" id="UP001209076">
    <property type="component" value="Unassembled WGS sequence"/>
</dbReference>
<evidence type="ECO:0000313" key="4">
    <source>
        <dbReference type="EMBL" id="MCU0104764.1"/>
    </source>
</evidence>
<comment type="caution">
    <text evidence="4">The sequence shown here is derived from an EMBL/GenBank/DDBJ whole genome shotgun (WGS) entry which is preliminary data.</text>
</comment>
<gene>
    <name evidence="4" type="ORF">N7603_03750</name>
</gene>
<name>A0ABT2PWQ7_9MOLU</name>
<evidence type="ECO:0000259" key="2">
    <source>
        <dbReference type="Pfam" id="PF07261"/>
    </source>
</evidence>
<evidence type="ECO:0000313" key="5">
    <source>
        <dbReference type="Proteomes" id="UP001209076"/>
    </source>
</evidence>
<dbReference type="Pfam" id="PF25888">
    <property type="entry name" value="WHD_DnaB"/>
    <property type="match status" value="1"/>
</dbReference>
<proteinExistence type="inferred from homology"/>
<dbReference type="EMBL" id="JAOEGN010000005">
    <property type="protein sequence ID" value="MCU0104764.1"/>
    <property type="molecule type" value="Genomic_DNA"/>
</dbReference>
<organism evidence="4 5">
    <name type="scientific">Paracholeplasma vituli</name>
    <dbReference type="NCBI Taxonomy" id="69473"/>
    <lineage>
        <taxon>Bacteria</taxon>
        <taxon>Bacillati</taxon>
        <taxon>Mycoplasmatota</taxon>
        <taxon>Mollicutes</taxon>
        <taxon>Acholeplasmatales</taxon>
        <taxon>Acholeplasmataceae</taxon>
        <taxon>Paracholeplasma</taxon>
    </lineage>
</organism>